<dbReference type="KEGG" id="ddu:GF1_07430"/>
<dbReference type="PANTHER" id="PTHR42724">
    <property type="entry name" value="TETRAACYLDISACCHARIDE 4'-KINASE"/>
    <property type="match status" value="1"/>
</dbReference>
<evidence type="ECO:0000256" key="12">
    <source>
        <dbReference type="ARBA" id="ARBA00029757"/>
    </source>
</evidence>
<dbReference type="InterPro" id="IPR027417">
    <property type="entry name" value="P-loop_NTPase"/>
</dbReference>
<evidence type="ECO:0000256" key="6">
    <source>
        <dbReference type="ARBA" id="ARBA00022556"/>
    </source>
</evidence>
<name>A0A915XJ69_9BACT</name>
<sequence length="357" mass="39293">MRNKNLYFALGRPFSPLYSMLMRARENLYRLGVFKQARLPAVVISVGNLTMGGTGKTPVVQYLARFLEKEGLRPAVVSRGYGGSTKEPVNIVSDGEQVLLDAAFVGDEPRFLAETLEGVPVLTGVVRKLPAARAVEMGADVLLLDDGFQHLGVARDIDLVLFNADTLAGNSRVFPGGDLREPVRALFRCHAFLLTGVNDGNRERAGRFADLLRQRFSGRPVFFSTYRPSGLVWRAGDGNRTQESLDRLAGRKCFAFCGIARPEGFRDMLLSMGLDLTGFMGLPDHHRYTGADIDRLRREALQKGSELLVTTEKDLVKMEGVDPGLDLAAVRMETSPEESFDAFIRGAVARVRAGERV</sequence>
<evidence type="ECO:0000256" key="7">
    <source>
        <dbReference type="ARBA" id="ARBA00022679"/>
    </source>
</evidence>
<dbReference type="AlphaFoldDB" id="A0A915XJ69"/>
<keyword evidence="5 13" id="KW-0444">Lipid biosynthesis</keyword>
<dbReference type="Pfam" id="PF02606">
    <property type="entry name" value="LpxK"/>
    <property type="match status" value="1"/>
</dbReference>
<evidence type="ECO:0000256" key="2">
    <source>
        <dbReference type="ARBA" id="ARBA00004870"/>
    </source>
</evidence>
<evidence type="ECO:0000256" key="3">
    <source>
        <dbReference type="ARBA" id="ARBA00012071"/>
    </source>
</evidence>
<dbReference type="GO" id="GO:0009029">
    <property type="term" value="F:lipid-A 4'-kinase activity"/>
    <property type="evidence" value="ECO:0007669"/>
    <property type="project" value="UniProtKB-UniRule"/>
</dbReference>
<dbReference type="EMBL" id="AP024233">
    <property type="protein sequence ID" value="BCO08367.1"/>
    <property type="molecule type" value="Genomic_DNA"/>
</dbReference>
<evidence type="ECO:0000256" key="5">
    <source>
        <dbReference type="ARBA" id="ARBA00022516"/>
    </source>
</evidence>
<comment type="similarity">
    <text evidence="13">Belongs to the LpxK family.</text>
</comment>
<keyword evidence="11 13" id="KW-0443">Lipid metabolism</keyword>
<keyword evidence="6 13" id="KW-0441">Lipid A biosynthesis</keyword>
<evidence type="ECO:0000256" key="10">
    <source>
        <dbReference type="ARBA" id="ARBA00022840"/>
    </source>
</evidence>
<evidence type="ECO:0000256" key="1">
    <source>
        <dbReference type="ARBA" id="ARBA00002274"/>
    </source>
</evidence>
<evidence type="ECO:0000313" key="14">
    <source>
        <dbReference type="EMBL" id="BCO08367.1"/>
    </source>
</evidence>
<evidence type="ECO:0000256" key="11">
    <source>
        <dbReference type="ARBA" id="ARBA00023098"/>
    </source>
</evidence>
<evidence type="ECO:0000313" key="15">
    <source>
        <dbReference type="Proteomes" id="UP001063350"/>
    </source>
</evidence>
<dbReference type="SUPFAM" id="SSF52540">
    <property type="entry name" value="P-loop containing nucleoside triphosphate hydrolases"/>
    <property type="match status" value="1"/>
</dbReference>
<dbReference type="EC" id="2.7.1.130" evidence="3 13"/>
<dbReference type="GO" id="GO:0009245">
    <property type="term" value="P:lipid A biosynthetic process"/>
    <property type="evidence" value="ECO:0007669"/>
    <property type="project" value="UniProtKB-UniRule"/>
</dbReference>
<accession>A0A915XJ69</accession>
<comment type="catalytic activity">
    <reaction evidence="13">
        <text>a lipid A disaccharide + ATP = a lipid IVA + ADP + H(+)</text>
        <dbReference type="Rhea" id="RHEA:67840"/>
        <dbReference type="ChEBI" id="CHEBI:15378"/>
        <dbReference type="ChEBI" id="CHEBI:30616"/>
        <dbReference type="ChEBI" id="CHEBI:176343"/>
        <dbReference type="ChEBI" id="CHEBI:176425"/>
        <dbReference type="ChEBI" id="CHEBI:456216"/>
        <dbReference type="EC" id="2.7.1.130"/>
    </reaction>
</comment>
<keyword evidence="15" id="KW-1185">Reference proteome</keyword>
<proteinExistence type="inferred from homology"/>
<dbReference type="NCBIfam" id="TIGR00682">
    <property type="entry name" value="lpxK"/>
    <property type="match status" value="1"/>
</dbReference>
<keyword evidence="10 13" id="KW-0067">ATP-binding</keyword>
<keyword evidence="8 13" id="KW-0547">Nucleotide-binding</keyword>
<keyword evidence="7 13" id="KW-0808">Transferase</keyword>
<feature type="binding site" evidence="13">
    <location>
        <begin position="50"/>
        <end position="57"/>
    </location>
    <ligand>
        <name>ATP</name>
        <dbReference type="ChEBI" id="CHEBI:30616"/>
    </ligand>
</feature>
<dbReference type="GO" id="GO:0005524">
    <property type="term" value="F:ATP binding"/>
    <property type="evidence" value="ECO:0007669"/>
    <property type="project" value="UniProtKB-UniRule"/>
</dbReference>
<reference evidence="14" key="1">
    <citation type="submission" date="2020-12" db="EMBL/GenBank/DDBJ databases">
        <title>Desulfobium dissulfuricans gen. nov., sp. nov., a novel mesophilic, sulfate-reducing bacterium isolated from a deep-sea hydrothermal vent.</title>
        <authorList>
            <person name="Hashimoto Y."/>
            <person name="Tame A."/>
            <person name="Sawayama S."/>
            <person name="Miyazaki J."/>
            <person name="Takai K."/>
            <person name="Nakagawa S."/>
        </authorList>
    </citation>
    <scope>NUCLEOTIDE SEQUENCE</scope>
    <source>
        <strain evidence="14">GF1</strain>
    </source>
</reference>
<dbReference type="Proteomes" id="UP001063350">
    <property type="component" value="Chromosome"/>
</dbReference>
<dbReference type="InterPro" id="IPR003758">
    <property type="entry name" value="LpxK"/>
</dbReference>
<dbReference type="PANTHER" id="PTHR42724:SF1">
    <property type="entry name" value="TETRAACYLDISACCHARIDE 4'-KINASE, MITOCHONDRIAL-RELATED"/>
    <property type="match status" value="1"/>
</dbReference>
<comment type="pathway">
    <text evidence="2 13">Glycolipid biosynthesis; lipid IV(A) biosynthesis; lipid IV(A) from (3R)-3-hydroxytetradecanoyl-[acyl-carrier-protein] and UDP-N-acetyl-alpha-D-glucosamine: step 6/6.</text>
</comment>
<evidence type="ECO:0000256" key="8">
    <source>
        <dbReference type="ARBA" id="ARBA00022741"/>
    </source>
</evidence>
<evidence type="ECO:0000256" key="4">
    <source>
        <dbReference type="ARBA" id="ARBA00016436"/>
    </source>
</evidence>
<dbReference type="GO" id="GO:0009244">
    <property type="term" value="P:lipopolysaccharide core region biosynthetic process"/>
    <property type="evidence" value="ECO:0007669"/>
    <property type="project" value="TreeGrafter"/>
</dbReference>
<organism evidence="14 15">
    <name type="scientific">Desulfolithobacter dissulfuricans</name>
    <dbReference type="NCBI Taxonomy" id="2795293"/>
    <lineage>
        <taxon>Bacteria</taxon>
        <taxon>Pseudomonadati</taxon>
        <taxon>Thermodesulfobacteriota</taxon>
        <taxon>Desulfobulbia</taxon>
        <taxon>Desulfobulbales</taxon>
        <taxon>Desulfobulbaceae</taxon>
        <taxon>Desulfolithobacter</taxon>
    </lineage>
</organism>
<dbReference type="HAMAP" id="MF_00409">
    <property type="entry name" value="LpxK"/>
    <property type="match status" value="1"/>
</dbReference>
<dbReference type="RefSeq" id="WP_267928267.1">
    <property type="nucleotide sequence ID" value="NZ_AP024233.1"/>
</dbReference>
<comment type="function">
    <text evidence="1 13">Transfers the gamma-phosphate of ATP to the 4'-position of a tetraacyldisaccharide 1-phosphate intermediate (termed DS-1-P) to form tetraacyldisaccharide 1,4'-bis-phosphate (lipid IVA).</text>
</comment>
<protein>
    <recommendedName>
        <fullName evidence="4 13">Tetraacyldisaccharide 4'-kinase</fullName>
        <ecNumber evidence="3 13">2.7.1.130</ecNumber>
    </recommendedName>
    <alternativeName>
        <fullName evidence="12 13">Lipid A 4'-kinase</fullName>
    </alternativeName>
</protein>
<gene>
    <name evidence="13 14" type="primary">lpxK</name>
    <name evidence="14" type="ORF">GF1_07430</name>
</gene>
<dbReference type="GO" id="GO:0005886">
    <property type="term" value="C:plasma membrane"/>
    <property type="evidence" value="ECO:0007669"/>
    <property type="project" value="TreeGrafter"/>
</dbReference>
<evidence type="ECO:0000256" key="13">
    <source>
        <dbReference type="HAMAP-Rule" id="MF_00409"/>
    </source>
</evidence>
<evidence type="ECO:0000256" key="9">
    <source>
        <dbReference type="ARBA" id="ARBA00022777"/>
    </source>
</evidence>
<keyword evidence="9 13" id="KW-0418">Kinase</keyword>